<evidence type="ECO:0000256" key="3">
    <source>
        <dbReference type="ARBA" id="ARBA00023163"/>
    </source>
</evidence>
<dbReference type="InterPro" id="IPR046532">
    <property type="entry name" value="DUF6597"/>
</dbReference>
<keyword evidence="2" id="KW-0238">DNA-binding</keyword>
<keyword evidence="3" id="KW-0804">Transcription</keyword>
<keyword evidence="1" id="KW-0805">Transcription regulation</keyword>
<evidence type="ECO:0000259" key="5">
    <source>
        <dbReference type="PROSITE" id="PS01124"/>
    </source>
</evidence>
<dbReference type="PROSITE" id="PS01124">
    <property type="entry name" value="HTH_ARAC_FAMILY_2"/>
    <property type="match status" value="1"/>
</dbReference>
<dbReference type="SUPFAM" id="SSF46689">
    <property type="entry name" value="Homeodomain-like"/>
    <property type="match status" value="1"/>
</dbReference>
<dbReference type="InterPro" id="IPR009057">
    <property type="entry name" value="Homeodomain-like_sf"/>
</dbReference>
<evidence type="ECO:0000256" key="4">
    <source>
        <dbReference type="SAM" id="MobiDB-lite"/>
    </source>
</evidence>
<dbReference type="Pfam" id="PF12833">
    <property type="entry name" value="HTH_18"/>
    <property type="match status" value="1"/>
</dbReference>
<dbReference type="Gene3D" id="1.10.10.60">
    <property type="entry name" value="Homeodomain-like"/>
    <property type="match status" value="1"/>
</dbReference>
<dbReference type="InterPro" id="IPR018062">
    <property type="entry name" value="HTH_AraC-typ_CS"/>
</dbReference>
<evidence type="ECO:0000313" key="6">
    <source>
        <dbReference type="EMBL" id="MVU83208.1"/>
    </source>
</evidence>
<dbReference type="PROSITE" id="PS00041">
    <property type="entry name" value="HTH_ARAC_FAMILY_1"/>
    <property type="match status" value="1"/>
</dbReference>
<proteinExistence type="predicted"/>
<evidence type="ECO:0000313" key="7">
    <source>
        <dbReference type="Proteomes" id="UP000466794"/>
    </source>
</evidence>
<dbReference type="GO" id="GO:0043565">
    <property type="term" value="F:sequence-specific DNA binding"/>
    <property type="evidence" value="ECO:0007669"/>
    <property type="project" value="InterPro"/>
</dbReference>
<gene>
    <name evidence="6" type="ORF">GPX89_38960</name>
</gene>
<name>A0A7K1VAT5_9NOCA</name>
<comment type="caution">
    <text evidence="6">The sequence shown here is derived from an EMBL/GenBank/DDBJ whole genome shotgun (WGS) entry which is preliminary data.</text>
</comment>
<feature type="region of interest" description="Disordered" evidence="4">
    <location>
        <begin position="1"/>
        <end position="39"/>
    </location>
</feature>
<dbReference type="RefSeq" id="WP_157392773.1">
    <property type="nucleotide sequence ID" value="NZ_WRPP01000012.1"/>
</dbReference>
<reference evidence="6 7" key="1">
    <citation type="submission" date="2019-12" db="EMBL/GenBank/DDBJ databases">
        <title>Nocardia sp. nov. ET3-3 isolated from soil.</title>
        <authorList>
            <person name="Kanchanasin P."/>
            <person name="Tanasupawat S."/>
            <person name="Yuki M."/>
            <person name="Kudo T."/>
        </authorList>
    </citation>
    <scope>NUCLEOTIDE SEQUENCE [LARGE SCALE GENOMIC DNA]</scope>
    <source>
        <strain evidence="6 7">ET3-3</strain>
    </source>
</reference>
<protein>
    <submittedName>
        <fullName evidence="6">Helix-turn-helix domain-containing protein</fullName>
    </submittedName>
</protein>
<dbReference type="GO" id="GO:0003700">
    <property type="term" value="F:DNA-binding transcription factor activity"/>
    <property type="evidence" value="ECO:0007669"/>
    <property type="project" value="InterPro"/>
</dbReference>
<accession>A0A7K1VAT5</accession>
<dbReference type="InterPro" id="IPR050204">
    <property type="entry name" value="AraC_XylS_family_regulators"/>
</dbReference>
<dbReference type="AlphaFoldDB" id="A0A7K1VAT5"/>
<dbReference type="Pfam" id="PF20240">
    <property type="entry name" value="DUF6597"/>
    <property type="match status" value="1"/>
</dbReference>
<evidence type="ECO:0000256" key="2">
    <source>
        <dbReference type="ARBA" id="ARBA00023125"/>
    </source>
</evidence>
<dbReference type="InterPro" id="IPR018060">
    <property type="entry name" value="HTH_AraC"/>
</dbReference>
<evidence type="ECO:0000256" key="1">
    <source>
        <dbReference type="ARBA" id="ARBA00023015"/>
    </source>
</evidence>
<keyword evidence="7" id="KW-1185">Reference proteome</keyword>
<dbReference type="Proteomes" id="UP000466794">
    <property type="component" value="Unassembled WGS sequence"/>
</dbReference>
<dbReference type="SMART" id="SM00342">
    <property type="entry name" value="HTH_ARAC"/>
    <property type="match status" value="1"/>
</dbReference>
<dbReference type="EMBL" id="WRPP01000012">
    <property type="protein sequence ID" value="MVU83208.1"/>
    <property type="molecule type" value="Genomic_DNA"/>
</dbReference>
<organism evidence="6 7">
    <name type="scientific">Nocardia terrae</name>
    <dbReference type="NCBI Taxonomy" id="2675851"/>
    <lineage>
        <taxon>Bacteria</taxon>
        <taxon>Bacillati</taxon>
        <taxon>Actinomycetota</taxon>
        <taxon>Actinomycetes</taxon>
        <taxon>Mycobacteriales</taxon>
        <taxon>Nocardiaceae</taxon>
        <taxon>Nocardia</taxon>
    </lineage>
</organism>
<sequence length="287" mass="32068">MSSGNSEESRFGPRPVPPPETAKGILRPRQQNAANNHARLSAGERVSRYVEWYWAVRWDRRGQPPFHAEVLSYPCVNLTFERTHERTGAFVTGVWTTKYVRELAGEGETFGVKFRAGGFGAFTGLDVGAFSDTSVPAAEVFPAVDALSEAVLATADHERRRDLIEDFLVAAQRTAGDDAAYRQVLAIIEAMEHDPALTRVDQVTERFDIPIRTLQRLFRRYVGGSPKWVLRRYRLQDGAHLLAEGRTSDLAALALELGYFDQAHFSNEFAKEVGLPPLEYARISLSS</sequence>
<feature type="domain" description="HTH araC/xylS-type" evidence="5">
    <location>
        <begin position="182"/>
        <end position="283"/>
    </location>
</feature>
<dbReference type="PANTHER" id="PTHR46796">
    <property type="entry name" value="HTH-TYPE TRANSCRIPTIONAL ACTIVATOR RHAS-RELATED"/>
    <property type="match status" value="1"/>
</dbReference>